<feature type="compositionally biased region" description="Polar residues" evidence="2">
    <location>
        <begin position="487"/>
        <end position="504"/>
    </location>
</feature>
<feature type="region of interest" description="Disordered" evidence="2">
    <location>
        <begin position="486"/>
        <end position="526"/>
    </location>
</feature>
<dbReference type="Proteomes" id="UP001558613">
    <property type="component" value="Unassembled WGS sequence"/>
</dbReference>
<dbReference type="InterPro" id="IPR011009">
    <property type="entry name" value="Kinase-like_dom_sf"/>
</dbReference>
<dbReference type="Gene3D" id="1.10.510.10">
    <property type="entry name" value="Transferase(Phosphotransferase) domain 1"/>
    <property type="match status" value="1"/>
</dbReference>
<dbReference type="Pfam" id="PF05461">
    <property type="entry name" value="ApoL"/>
    <property type="match status" value="1"/>
</dbReference>
<evidence type="ECO:0000313" key="6">
    <source>
        <dbReference type="Proteomes" id="UP001558613"/>
    </source>
</evidence>
<dbReference type="Gene3D" id="3.30.200.20">
    <property type="entry name" value="Phosphorylase Kinase, domain 1"/>
    <property type="match status" value="1"/>
</dbReference>
<evidence type="ECO:0000256" key="1">
    <source>
        <dbReference type="ARBA" id="ARBA00010090"/>
    </source>
</evidence>
<protein>
    <recommendedName>
        <fullName evidence="4">Protein kinase domain-containing protein</fullName>
    </recommendedName>
</protein>
<evidence type="ECO:0000259" key="4">
    <source>
        <dbReference type="PROSITE" id="PS50011"/>
    </source>
</evidence>
<dbReference type="PANTHER" id="PTHR14096:SF34">
    <property type="entry name" value="APOLIPOPROTEIN L3-LIKE-RELATED"/>
    <property type="match status" value="1"/>
</dbReference>
<dbReference type="Pfam" id="PF00069">
    <property type="entry name" value="Pkinase"/>
    <property type="match status" value="1"/>
</dbReference>
<name>A0ABR3N5B4_9TELE</name>
<comment type="similarity">
    <text evidence="1">Belongs to the apolipoprotein L family.</text>
</comment>
<keyword evidence="3" id="KW-0812">Transmembrane</keyword>
<evidence type="ECO:0000256" key="3">
    <source>
        <dbReference type="SAM" id="Phobius"/>
    </source>
</evidence>
<gene>
    <name evidence="5" type="ORF">QQF64_031084</name>
</gene>
<evidence type="ECO:0000256" key="2">
    <source>
        <dbReference type="SAM" id="MobiDB-lite"/>
    </source>
</evidence>
<dbReference type="InterPro" id="IPR000719">
    <property type="entry name" value="Prot_kinase_dom"/>
</dbReference>
<comment type="caution">
    <text evidence="5">The sequence shown here is derived from an EMBL/GenBank/DDBJ whole genome shotgun (WGS) entry which is preliminary data.</text>
</comment>
<keyword evidence="6" id="KW-1185">Reference proteome</keyword>
<dbReference type="InterPro" id="IPR008405">
    <property type="entry name" value="ApoL"/>
</dbReference>
<dbReference type="PROSITE" id="PS50011">
    <property type="entry name" value="PROTEIN_KINASE_DOM"/>
    <property type="match status" value="1"/>
</dbReference>
<feature type="transmembrane region" description="Helical" evidence="3">
    <location>
        <begin position="453"/>
        <end position="472"/>
    </location>
</feature>
<sequence length="564" mass="62035">MGSNKSVLKDNGYTVTSKQRDKTLVKNKGGDQFIVKKLRAHQDDVSNFLQMLSHPHIVEHKEIITDRDCLYLVMELCEGGDLAQKIKDKKEKNVPFFVEKKMGTQGDQTNGVKTLNWQWTEVMENNQILDWTVKICMALKHLHDQEILHKNLQPKSICFTACGTVRLGEFGAFDERLTKTLSYDAPEKSKPDNKKSEIWSLGCVISEMCKCTFKGTSTAGKHSSSNEALPETFSEDFRQLVKDTLQKDPAKRPSVSEILMRPFIIKHLYQTSIQTTDELYKTLDVLRNLAEGLETVHFNTTVSSLTGGVVGLAGGITSVVGLILAPFTLGASLIVTGVGIGTAVAGGITAGASNITNMVNQQTNRQKIKMIITEFQEKITSIICCIQNISEAVETLENEFSTSSLPGSLSGMSAGVRLGRGLGGIPELIRLTQVVNIGKIAAQAARAVRVVETVTGVLSALFIAVDIFFVFLDSKEIHNLRSDYALKSSQESTSNQSAGSTDETSNNRDKTNLLSSNTQQAEQLKSETMKFVSKIKETTEELRMILDTLRDALNPNSETPNTDN</sequence>
<feature type="compositionally biased region" description="Polar residues" evidence="2">
    <location>
        <begin position="512"/>
        <end position="523"/>
    </location>
</feature>
<keyword evidence="3" id="KW-1133">Transmembrane helix</keyword>
<organism evidence="5 6">
    <name type="scientific">Cirrhinus molitorella</name>
    <name type="common">mud carp</name>
    <dbReference type="NCBI Taxonomy" id="172907"/>
    <lineage>
        <taxon>Eukaryota</taxon>
        <taxon>Metazoa</taxon>
        <taxon>Chordata</taxon>
        <taxon>Craniata</taxon>
        <taxon>Vertebrata</taxon>
        <taxon>Euteleostomi</taxon>
        <taxon>Actinopterygii</taxon>
        <taxon>Neopterygii</taxon>
        <taxon>Teleostei</taxon>
        <taxon>Ostariophysi</taxon>
        <taxon>Cypriniformes</taxon>
        <taxon>Cyprinidae</taxon>
        <taxon>Labeoninae</taxon>
        <taxon>Labeonini</taxon>
        <taxon>Cirrhinus</taxon>
    </lineage>
</organism>
<feature type="domain" description="Protein kinase" evidence="4">
    <location>
        <begin position="1"/>
        <end position="264"/>
    </location>
</feature>
<proteinExistence type="inferred from homology"/>
<dbReference type="EMBL" id="JAYMGO010000007">
    <property type="protein sequence ID" value="KAL1272068.1"/>
    <property type="molecule type" value="Genomic_DNA"/>
</dbReference>
<reference evidence="5 6" key="1">
    <citation type="submission" date="2023-09" db="EMBL/GenBank/DDBJ databases">
        <authorList>
            <person name="Wang M."/>
        </authorList>
    </citation>
    <scope>NUCLEOTIDE SEQUENCE [LARGE SCALE GENOMIC DNA]</scope>
    <source>
        <strain evidence="5">GT-2023</strain>
        <tissue evidence="5">Liver</tissue>
    </source>
</reference>
<keyword evidence="3" id="KW-0472">Membrane</keyword>
<dbReference type="SUPFAM" id="SSF56112">
    <property type="entry name" value="Protein kinase-like (PK-like)"/>
    <property type="match status" value="1"/>
</dbReference>
<dbReference type="PANTHER" id="PTHR14096">
    <property type="entry name" value="APOLIPOPROTEIN L"/>
    <property type="match status" value="1"/>
</dbReference>
<accession>A0ABR3N5B4</accession>
<evidence type="ECO:0000313" key="5">
    <source>
        <dbReference type="EMBL" id="KAL1272068.1"/>
    </source>
</evidence>